<dbReference type="InterPro" id="IPR025827">
    <property type="entry name" value="Zn_ribbon_recom_dom"/>
</dbReference>
<dbReference type="InterPro" id="IPR006119">
    <property type="entry name" value="Resolv_N"/>
</dbReference>
<accession>A5CTD1</accession>
<proteinExistence type="predicted"/>
<feature type="compositionally biased region" description="Basic and acidic residues" evidence="1">
    <location>
        <begin position="544"/>
        <end position="567"/>
    </location>
</feature>
<dbReference type="PANTHER" id="PTHR30461">
    <property type="entry name" value="DNA-INVERTASE FROM LAMBDOID PROPHAGE"/>
    <property type="match status" value="1"/>
</dbReference>
<dbReference type="Pfam" id="PF13408">
    <property type="entry name" value="Zn_ribbon_recom"/>
    <property type="match status" value="1"/>
</dbReference>
<dbReference type="PROSITE" id="PS51737">
    <property type="entry name" value="RECOMBINASE_DNA_BIND"/>
    <property type="match status" value="1"/>
</dbReference>
<dbReference type="PROSITE" id="PS51736">
    <property type="entry name" value="RECOMBINASES_3"/>
    <property type="match status" value="1"/>
</dbReference>
<evidence type="ECO:0000256" key="1">
    <source>
        <dbReference type="SAM" id="MobiDB-lite"/>
    </source>
</evidence>
<dbReference type="AlphaFoldDB" id="A5CTD1"/>
<gene>
    <name evidence="4" type="primary">intA</name>
    <name evidence="4" type="ordered locus">CMM_2286</name>
</gene>
<evidence type="ECO:0000259" key="2">
    <source>
        <dbReference type="PROSITE" id="PS51736"/>
    </source>
</evidence>
<dbReference type="InterPro" id="IPR036162">
    <property type="entry name" value="Resolvase-like_N_sf"/>
</dbReference>
<feature type="domain" description="Recombinase" evidence="3">
    <location>
        <begin position="173"/>
        <end position="283"/>
    </location>
</feature>
<feature type="region of interest" description="Disordered" evidence="1">
    <location>
        <begin position="522"/>
        <end position="567"/>
    </location>
</feature>
<dbReference type="CDD" id="cd00338">
    <property type="entry name" value="Ser_Recombinase"/>
    <property type="match status" value="1"/>
</dbReference>
<dbReference type="GO" id="GO:0000150">
    <property type="term" value="F:DNA strand exchange activity"/>
    <property type="evidence" value="ECO:0007669"/>
    <property type="project" value="InterPro"/>
</dbReference>
<sequence>MIARGVRIIDETAAIYTRISRDSAGEGLGVERQLDDCQLLAQRLGLAVVKVYSDNDISASDVAVKKKARPGYSSMLADARAGAFTHIIAHSNSRLTRRMLELEDLIKLFDQTGVVIQTVKSGQDDLSTSDGRMVARIKASVDIAESDRISERAKAAHRQKALKGEVKVQAKRPFGFQKDCVTHEPTEAALIREAVMKIIGGAPITQIQQEWKAAGIKTSTGLDEWRWLPLRRVLLGARTVGIREYKGEELFVDGEVVMGNWEPIITVAERDQALAVLQGRSKTKVRRGHWLLSGLLTCGKCGAPMYGSLGSPKKAPEGSEAGDYARPNTYSCNNANSHLAITSDRLEKYLQQVVFRYILDRTTYGTPQVVQPESDDWPQEQQLVDTSAKIDELMEAYNSGDLSGSIVFPEVKKLDQQRRDLRRDRDAFYASIAPVPTDVTNWWVATRSYMDMTREPLDVRRRLLAQEVESVVIGPGERGHGGKSFEAFMKRVTIQWHEPHPEYNGRSAEESAKELLVHMDLDKTFEPRPRQLQPSRGPKAMEQALRDCERRREDRDRRAQRRNESTS</sequence>
<dbReference type="SUPFAM" id="SSF53041">
    <property type="entry name" value="Resolvase-like"/>
    <property type="match status" value="1"/>
</dbReference>
<feature type="domain" description="Resolvase/invertase-type recombinase catalytic" evidence="2">
    <location>
        <begin position="12"/>
        <end position="164"/>
    </location>
</feature>
<reference evidence="4 5" key="1">
    <citation type="journal article" date="2008" name="J. Bacteriol.">
        <title>The genome sequence of the tomato-pathogenic actinomycete Clavibacter michiganensis subsp. michiganensis NCPPB382 reveals a large island involved in pathogenicity.</title>
        <authorList>
            <person name="Gartemann K.H."/>
            <person name="Abt B."/>
            <person name="Bekel T."/>
            <person name="Burger A."/>
            <person name="Engemann J."/>
            <person name="Flugel M."/>
            <person name="Gaigalat L."/>
            <person name="Goesmann A."/>
            <person name="Grafen I."/>
            <person name="Kalinowski J."/>
            <person name="Kaup O."/>
            <person name="Kirchner O."/>
            <person name="Krause L."/>
            <person name="Linke B."/>
            <person name="McHardy A."/>
            <person name="Meyer F."/>
            <person name="Pohle S."/>
            <person name="Ruckert C."/>
            <person name="Schneiker S."/>
            <person name="Zellermann E.M."/>
            <person name="Puhler A."/>
            <person name="Eichenlaub R."/>
            <person name="Kaiser O."/>
            <person name="Bartels D."/>
        </authorList>
    </citation>
    <scope>NUCLEOTIDE SEQUENCE [LARGE SCALE GENOMIC DNA]</scope>
    <source>
        <strain evidence="4 5">NCPPB 382</strain>
    </source>
</reference>
<dbReference type="Pfam" id="PF07508">
    <property type="entry name" value="Recombinase"/>
    <property type="match status" value="1"/>
</dbReference>
<keyword evidence="5" id="KW-1185">Reference proteome</keyword>
<dbReference type="InterPro" id="IPR011109">
    <property type="entry name" value="DNA_bind_recombinase_dom"/>
</dbReference>
<name>A5CTD1_CLAM3</name>
<dbReference type="Proteomes" id="UP000001564">
    <property type="component" value="Chromosome"/>
</dbReference>
<dbReference type="Gene3D" id="3.40.50.1390">
    <property type="entry name" value="Resolvase, N-terminal catalytic domain"/>
    <property type="match status" value="1"/>
</dbReference>
<dbReference type="RefSeq" id="WP_012038976.1">
    <property type="nucleotide sequence ID" value="NC_009480.1"/>
</dbReference>
<dbReference type="eggNOG" id="COG1961">
    <property type="taxonomic scope" value="Bacteria"/>
</dbReference>
<dbReference type="SMART" id="SM00857">
    <property type="entry name" value="Resolvase"/>
    <property type="match status" value="1"/>
</dbReference>
<dbReference type="InterPro" id="IPR050639">
    <property type="entry name" value="SSR_resolvase"/>
</dbReference>
<dbReference type="PANTHER" id="PTHR30461:SF23">
    <property type="entry name" value="DNA RECOMBINASE-RELATED"/>
    <property type="match status" value="1"/>
</dbReference>
<dbReference type="HOGENOM" id="CLU_010686_18_11_11"/>
<dbReference type="GO" id="GO:0003677">
    <property type="term" value="F:DNA binding"/>
    <property type="evidence" value="ECO:0007669"/>
    <property type="project" value="InterPro"/>
</dbReference>
<dbReference type="Pfam" id="PF00239">
    <property type="entry name" value="Resolvase"/>
    <property type="match status" value="1"/>
</dbReference>
<evidence type="ECO:0000313" key="5">
    <source>
        <dbReference type="Proteomes" id="UP000001564"/>
    </source>
</evidence>
<evidence type="ECO:0000259" key="3">
    <source>
        <dbReference type="PROSITE" id="PS51737"/>
    </source>
</evidence>
<protein>
    <submittedName>
        <fullName evidence="4">Integrase/recombinase</fullName>
    </submittedName>
</protein>
<dbReference type="Gene3D" id="3.90.1750.20">
    <property type="entry name" value="Putative Large Serine Recombinase, Chain B, Domain 2"/>
    <property type="match status" value="1"/>
</dbReference>
<organism evidence="4 5">
    <name type="scientific">Clavibacter michiganensis subsp. michiganensis (strain NCPPB 382)</name>
    <dbReference type="NCBI Taxonomy" id="443906"/>
    <lineage>
        <taxon>Bacteria</taxon>
        <taxon>Bacillati</taxon>
        <taxon>Actinomycetota</taxon>
        <taxon>Actinomycetes</taxon>
        <taxon>Micrococcales</taxon>
        <taxon>Microbacteriaceae</taxon>
        <taxon>Clavibacter</taxon>
    </lineage>
</organism>
<dbReference type="KEGG" id="cmi:CMM_2286"/>
<dbReference type="EMBL" id="AM711867">
    <property type="protein sequence ID" value="CAN02358.1"/>
    <property type="molecule type" value="Genomic_DNA"/>
</dbReference>
<evidence type="ECO:0000313" key="4">
    <source>
        <dbReference type="EMBL" id="CAN02358.1"/>
    </source>
</evidence>
<dbReference type="OrthoDB" id="4500247at2"/>
<dbReference type="InterPro" id="IPR038109">
    <property type="entry name" value="DNA_bind_recomb_sf"/>
</dbReference>